<dbReference type="RefSeq" id="YP_010155875.1">
    <property type="nucleotide sequence ID" value="NC_057222.1"/>
</dbReference>
<proteinExistence type="predicted"/>
<geneLocation type="plastid" evidence="2"/>
<feature type="domain" description="DUF4346" evidence="1">
    <location>
        <begin position="5"/>
        <end position="82"/>
    </location>
</feature>
<organism evidence="2">
    <name type="scientific">Cumathamnion serrulatum</name>
    <dbReference type="NCBI Taxonomy" id="1206573"/>
    <lineage>
        <taxon>Eukaryota</taxon>
        <taxon>Rhodophyta</taxon>
        <taxon>Florideophyceae</taxon>
        <taxon>Rhodymeniophycidae</taxon>
        <taxon>Ceramiales</taxon>
        <taxon>Delesseriaceae</taxon>
        <taxon>Cumathamnion</taxon>
    </lineage>
</organism>
<dbReference type="InterPro" id="IPR025595">
    <property type="entry name" value="PterinBD-DUF4346"/>
</dbReference>
<dbReference type="Pfam" id="PF14251">
    <property type="entry name" value="PterinBD-DUF4346"/>
    <property type="match status" value="1"/>
</dbReference>
<dbReference type="AlphaFoldDB" id="A0A7U1AR38"/>
<protein>
    <recommendedName>
        <fullName evidence="1">DUF4346 domain-containing protein</fullName>
    </recommendedName>
</protein>
<dbReference type="EMBL" id="MW292565">
    <property type="protein sequence ID" value="QQY85392.1"/>
    <property type="molecule type" value="Genomic_DNA"/>
</dbReference>
<reference evidence="2" key="1">
    <citation type="submission" date="2020-11" db="EMBL/GenBank/DDBJ databases">
        <title>Complete plastid genome of Cumathamnion serrulatum (Ceramiales, Florideophyceae, Rhodophyta).</title>
        <authorList>
            <person name="Kim H."/>
            <person name="Yoon H.S."/>
        </authorList>
    </citation>
    <scope>NUCLEOTIDE SEQUENCE</scope>
</reference>
<sequence>MDNYYFLVRVNHSKKIELYCFNNIKIYHYPICFTGTNANILLYLLSLHKLIKSISTIHGLYLGKELCKAEIVFFTNQIYLQE</sequence>
<evidence type="ECO:0000313" key="2">
    <source>
        <dbReference type="EMBL" id="QQY85392.1"/>
    </source>
</evidence>
<name>A0A7U1AR38_9FLOR</name>
<accession>A0A7U1AR38</accession>
<gene>
    <name evidence="2" type="primary">ycf91</name>
</gene>
<keyword evidence="2" id="KW-0934">Plastid</keyword>
<evidence type="ECO:0000259" key="1">
    <source>
        <dbReference type="Pfam" id="PF14251"/>
    </source>
</evidence>
<dbReference type="GeneID" id="67159687"/>